<evidence type="ECO:0000256" key="12">
    <source>
        <dbReference type="SAM" id="SignalP"/>
    </source>
</evidence>
<gene>
    <name evidence="15" type="ORF">HMPREF0663_10824</name>
</gene>
<dbReference type="EMBL" id="AEPE02000003">
    <property type="protein sequence ID" value="EFZ37366.1"/>
    <property type="molecule type" value="Genomic_DNA"/>
</dbReference>
<evidence type="ECO:0000256" key="8">
    <source>
        <dbReference type="ARBA" id="ARBA00023170"/>
    </source>
</evidence>
<dbReference type="Pfam" id="PF07715">
    <property type="entry name" value="Plug"/>
    <property type="match status" value="1"/>
</dbReference>
<evidence type="ECO:0000259" key="13">
    <source>
        <dbReference type="Pfam" id="PF00593"/>
    </source>
</evidence>
<dbReference type="AlphaFoldDB" id="E7RNS3"/>
<dbReference type="InterPro" id="IPR012910">
    <property type="entry name" value="Plug_dom"/>
</dbReference>
<evidence type="ECO:0000313" key="16">
    <source>
        <dbReference type="Proteomes" id="UP000005580"/>
    </source>
</evidence>
<sequence>MNLRHILAATVLIPAAVLAQNDTLSHQLDNVVVTGTRNAVSIRHLPTTVSVVDRVALTAAYRPSMLPTLSEEVPGLFVTSRGIMGYGVSDGAAGGISVRGMSSSQGRFLVLIDGQPQYMGLFGHAIADAYQTMLAERVEVLRGPASVLYGSNAMGGVMNIITRKMPTDGMSTEINIGAGSYGTLQSGLSNRIRAGRFASALALRYDRTDGHRPHMGFEQYGGYLKLGYRLAAHWQATADANITHFNASYAGAVQSPLLDARQWITRGALSAHVENRYAVTSGAVSLYYNFGRHKINDGHAPSAAPRTQYFRSNDLMMGLSIYQTTSLFAGNWLTIGGDYRRYGGKAWNQNIATGADGTPIVDRTQNDFAGYIDLRQPLWAWLTLDAGLRIDHLEHVGTEFIPQGGVAIHLPHGTEIKAIVSKGYRNPTLRELYMWRPANAELQTERAMNYEISYRQRLPESNLSYGLNLFVLRGSNIIQTVMGPSGPQNINTGRISNRGLEADISYRPSAAWHFTANYSALHMANHLIAAPEHKLFGGAKYTGHRWKIDTGVQYVAGLFTQLAPSEVRESFVLWNLTATYQLQKHVDVWLKGENLLAQRYEINHGYPMPKTTFMAGVNVSL</sequence>
<dbReference type="Gene3D" id="2.40.170.20">
    <property type="entry name" value="TonB-dependent receptor, beta-barrel domain"/>
    <property type="match status" value="1"/>
</dbReference>
<keyword evidence="7 10" id="KW-0472">Membrane</keyword>
<dbReference type="RefSeq" id="WP_004368030.1">
    <property type="nucleotide sequence ID" value="NZ_GL833116.1"/>
</dbReference>
<dbReference type="GO" id="GO:0044718">
    <property type="term" value="P:siderophore transmembrane transport"/>
    <property type="evidence" value="ECO:0007669"/>
    <property type="project" value="TreeGrafter"/>
</dbReference>
<keyword evidence="16" id="KW-1185">Reference proteome</keyword>
<protein>
    <submittedName>
        <fullName evidence="15">TonB-dependent receptor</fullName>
    </submittedName>
</protein>
<evidence type="ECO:0000256" key="5">
    <source>
        <dbReference type="ARBA" id="ARBA00022729"/>
    </source>
</evidence>
<keyword evidence="9 10" id="KW-0998">Cell outer membrane</keyword>
<comment type="subcellular location">
    <subcellularLocation>
        <location evidence="1 10">Cell outer membrane</location>
        <topology evidence="1 10">Multi-pass membrane protein</topology>
    </subcellularLocation>
</comment>
<accession>E7RNS3</accession>
<dbReference type="InterPro" id="IPR000531">
    <property type="entry name" value="Beta-barrel_TonB"/>
</dbReference>
<dbReference type="Pfam" id="PF00593">
    <property type="entry name" value="TonB_dep_Rec_b-barrel"/>
    <property type="match status" value="1"/>
</dbReference>
<evidence type="ECO:0000256" key="6">
    <source>
        <dbReference type="ARBA" id="ARBA00023077"/>
    </source>
</evidence>
<dbReference type="GO" id="GO:0015344">
    <property type="term" value="F:siderophore uptake transmembrane transporter activity"/>
    <property type="evidence" value="ECO:0007669"/>
    <property type="project" value="TreeGrafter"/>
</dbReference>
<dbReference type="STRING" id="28134.SAMN05444288_0108"/>
<dbReference type="CDD" id="cd01347">
    <property type="entry name" value="ligand_gated_channel"/>
    <property type="match status" value="1"/>
</dbReference>
<name>E7RNS3_9BACT</name>
<dbReference type="GO" id="GO:0009279">
    <property type="term" value="C:cell outer membrane"/>
    <property type="evidence" value="ECO:0007669"/>
    <property type="project" value="UniProtKB-SubCell"/>
</dbReference>
<dbReference type="InterPro" id="IPR036942">
    <property type="entry name" value="Beta-barrel_TonB_sf"/>
</dbReference>
<keyword evidence="8 15" id="KW-0675">Receptor</keyword>
<dbReference type="InterPro" id="IPR037066">
    <property type="entry name" value="Plug_dom_sf"/>
</dbReference>
<evidence type="ECO:0000256" key="7">
    <source>
        <dbReference type="ARBA" id="ARBA00023136"/>
    </source>
</evidence>
<evidence type="ECO:0000256" key="4">
    <source>
        <dbReference type="ARBA" id="ARBA00022692"/>
    </source>
</evidence>
<evidence type="ECO:0000256" key="9">
    <source>
        <dbReference type="ARBA" id="ARBA00023237"/>
    </source>
</evidence>
<feature type="domain" description="TonB-dependent receptor-like beta-barrel" evidence="13">
    <location>
        <begin position="254"/>
        <end position="595"/>
    </location>
</feature>
<keyword evidence="4 10" id="KW-0812">Transmembrane</keyword>
<dbReference type="PANTHER" id="PTHR30069">
    <property type="entry name" value="TONB-DEPENDENT OUTER MEMBRANE RECEPTOR"/>
    <property type="match status" value="1"/>
</dbReference>
<dbReference type="Proteomes" id="UP000005580">
    <property type="component" value="Unassembled WGS sequence"/>
</dbReference>
<reference evidence="15" key="1">
    <citation type="submission" date="2011-01" db="EMBL/GenBank/DDBJ databases">
        <authorList>
            <person name="Muzny D."/>
            <person name="Qin X."/>
            <person name="Buhay C."/>
            <person name="Dugan-Rocha S."/>
            <person name="Ding Y."/>
            <person name="Chen G."/>
            <person name="Hawes A."/>
            <person name="Holder M."/>
            <person name="Jhangiani S."/>
            <person name="Johnson A."/>
            <person name="Khan Z."/>
            <person name="Li Z."/>
            <person name="Liu W."/>
            <person name="Liu X."/>
            <person name="Perez L."/>
            <person name="Shen H."/>
            <person name="Wang Q."/>
            <person name="Watt J."/>
            <person name="Xi L."/>
            <person name="Xin Y."/>
            <person name="Zhou J."/>
            <person name="Deng J."/>
            <person name="Jiang H."/>
            <person name="Liu Y."/>
            <person name="Qu J."/>
            <person name="Song X.-Z."/>
            <person name="Zhang L."/>
            <person name="Villasana D."/>
            <person name="Johnson A."/>
            <person name="Liu J."/>
            <person name="Liyanage D."/>
            <person name="Lorensuhewa L."/>
            <person name="Robinson T."/>
            <person name="Song A."/>
            <person name="Song B.-B."/>
            <person name="Dinh H."/>
            <person name="Thornton R."/>
            <person name="Coyle M."/>
            <person name="Francisco L."/>
            <person name="Jackson L."/>
            <person name="Javaid M."/>
            <person name="Korchina V."/>
            <person name="Kovar C."/>
            <person name="Mata R."/>
            <person name="Mathew T."/>
            <person name="Ngo R."/>
            <person name="Nguyen L."/>
            <person name="Nguyen N."/>
            <person name="Okwuonu G."/>
            <person name="Ongeri F."/>
            <person name="Pham C."/>
            <person name="Simmons D."/>
            <person name="Wilczek-Boney K."/>
            <person name="Hale W."/>
            <person name="Jakkamsetti A."/>
            <person name="Pham P."/>
            <person name="Ruth R."/>
            <person name="San Lucas F."/>
            <person name="Warren J."/>
            <person name="Zhang J."/>
            <person name="Zhao Z."/>
            <person name="Zhou C."/>
            <person name="Zhu D."/>
            <person name="Lee S."/>
            <person name="Bess C."/>
            <person name="Blankenburg K."/>
            <person name="Forbes L."/>
            <person name="Fu Q."/>
            <person name="Gubbala S."/>
            <person name="Hirani K."/>
            <person name="Jayaseelan J.C."/>
            <person name="Lara F."/>
            <person name="Munidasa M."/>
            <person name="Palculict T."/>
            <person name="Patil S."/>
            <person name="Pu L.-L."/>
            <person name="Saada N."/>
            <person name="Tang L."/>
            <person name="Weissenberger G."/>
            <person name="Zhu Y."/>
            <person name="Hemphill L."/>
            <person name="Shang Y."/>
            <person name="Youmans B."/>
            <person name="Ayvaz T."/>
            <person name="Ross M."/>
            <person name="Santibanez J."/>
            <person name="Aqrawi P."/>
            <person name="Gross S."/>
            <person name="Joshi V."/>
            <person name="Fowler G."/>
            <person name="Nazareth L."/>
            <person name="Reid J."/>
            <person name="Worley K."/>
            <person name="Petrosino J."/>
            <person name="Highlander S."/>
            <person name="Gibbs R."/>
        </authorList>
    </citation>
    <scope>NUCLEOTIDE SEQUENCE [LARGE SCALE GENOMIC DNA]</scope>
    <source>
        <strain evidence="15">ATCC 33269</strain>
    </source>
</reference>
<organism evidence="15 16">
    <name type="scientific">Hoylesella oralis ATCC 33269</name>
    <dbReference type="NCBI Taxonomy" id="873533"/>
    <lineage>
        <taxon>Bacteria</taxon>
        <taxon>Pseudomonadati</taxon>
        <taxon>Bacteroidota</taxon>
        <taxon>Bacteroidia</taxon>
        <taxon>Bacteroidales</taxon>
        <taxon>Prevotellaceae</taxon>
        <taxon>Hoylesella</taxon>
    </lineage>
</organism>
<feature type="domain" description="TonB-dependent receptor plug" evidence="14">
    <location>
        <begin position="42"/>
        <end position="157"/>
    </location>
</feature>
<evidence type="ECO:0000256" key="10">
    <source>
        <dbReference type="PROSITE-ProRule" id="PRU01360"/>
    </source>
</evidence>
<comment type="similarity">
    <text evidence="10 11">Belongs to the TonB-dependent receptor family.</text>
</comment>
<comment type="caution">
    <text evidence="15">The sequence shown here is derived from an EMBL/GenBank/DDBJ whole genome shotgun (WGS) entry which is preliminary data.</text>
</comment>
<dbReference type="InterPro" id="IPR039426">
    <property type="entry name" value="TonB-dep_rcpt-like"/>
</dbReference>
<feature type="signal peptide" evidence="12">
    <location>
        <begin position="1"/>
        <end position="19"/>
    </location>
</feature>
<dbReference type="SUPFAM" id="SSF56935">
    <property type="entry name" value="Porins"/>
    <property type="match status" value="1"/>
</dbReference>
<dbReference type="PROSITE" id="PS52016">
    <property type="entry name" value="TONB_DEPENDENT_REC_3"/>
    <property type="match status" value="1"/>
</dbReference>
<dbReference type="Gene3D" id="2.170.130.10">
    <property type="entry name" value="TonB-dependent receptor, plug domain"/>
    <property type="match status" value="1"/>
</dbReference>
<dbReference type="PANTHER" id="PTHR30069:SF29">
    <property type="entry name" value="HEMOGLOBIN AND HEMOGLOBIN-HAPTOGLOBIN-BINDING PROTEIN 1-RELATED"/>
    <property type="match status" value="1"/>
</dbReference>
<dbReference type="eggNOG" id="COG4206">
    <property type="taxonomic scope" value="Bacteria"/>
</dbReference>
<evidence type="ECO:0000313" key="15">
    <source>
        <dbReference type="EMBL" id="EFZ37366.1"/>
    </source>
</evidence>
<evidence type="ECO:0000256" key="11">
    <source>
        <dbReference type="RuleBase" id="RU003357"/>
    </source>
</evidence>
<keyword evidence="6 11" id="KW-0798">TonB box</keyword>
<evidence type="ECO:0000256" key="1">
    <source>
        <dbReference type="ARBA" id="ARBA00004571"/>
    </source>
</evidence>
<keyword evidence="3 10" id="KW-1134">Transmembrane beta strand</keyword>
<proteinExistence type="inferred from homology"/>
<feature type="chain" id="PRO_5003221564" evidence="12">
    <location>
        <begin position="20"/>
        <end position="621"/>
    </location>
</feature>
<evidence type="ECO:0000256" key="2">
    <source>
        <dbReference type="ARBA" id="ARBA00022448"/>
    </source>
</evidence>
<dbReference type="HOGENOM" id="CLU_008287_18_5_10"/>
<keyword evidence="2 10" id="KW-0813">Transport</keyword>
<evidence type="ECO:0000259" key="14">
    <source>
        <dbReference type="Pfam" id="PF07715"/>
    </source>
</evidence>
<evidence type="ECO:0000256" key="3">
    <source>
        <dbReference type="ARBA" id="ARBA00022452"/>
    </source>
</evidence>
<keyword evidence="5 12" id="KW-0732">Signal</keyword>